<dbReference type="Proteomes" id="UP001266305">
    <property type="component" value="Unassembled WGS sequence"/>
</dbReference>
<evidence type="ECO:0000313" key="3">
    <source>
        <dbReference type="Proteomes" id="UP001266305"/>
    </source>
</evidence>
<feature type="region of interest" description="Disordered" evidence="1">
    <location>
        <begin position="131"/>
        <end position="159"/>
    </location>
</feature>
<accession>A0ABQ9V924</accession>
<comment type="caution">
    <text evidence="2">The sequence shown here is derived from an EMBL/GenBank/DDBJ whole genome shotgun (WGS) entry which is preliminary data.</text>
</comment>
<reference evidence="2 3" key="1">
    <citation type="submission" date="2023-05" db="EMBL/GenBank/DDBJ databases">
        <title>B98-5 Cell Line De Novo Hybrid Assembly: An Optical Mapping Approach.</title>
        <authorList>
            <person name="Kananen K."/>
            <person name="Auerbach J.A."/>
            <person name="Kautto E."/>
            <person name="Blachly J.S."/>
        </authorList>
    </citation>
    <scope>NUCLEOTIDE SEQUENCE [LARGE SCALE GENOMIC DNA]</scope>
    <source>
        <strain evidence="2">B95-8</strain>
        <tissue evidence="2">Cell line</tissue>
    </source>
</reference>
<organism evidence="2 3">
    <name type="scientific">Saguinus oedipus</name>
    <name type="common">Cotton-top tamarin</name>
    <name type="synonym">Oedipomidas oedipus</name>
    <dbReference type="NCBI Taxonomy" id="9490"/>
    <lineage>
        <taxon>Eukaryota</taxon>
        <taxon>Metazoa</taxon>
        <taxon>Chordata</taxon>
        <taxon>Craniata</taxon>
        <taxon>Vertebrata</taxon>
        <taxon>Euteleostomi</taxon>
        <taxon>Mammalia</taxon>
        <taxon>Eutheria</taxon>
        <taxon>Euarchontoglires</taxon>
        <taxon>Primates</taxon>
        <taxon>Haplorrhini</taxon>
        <taxon>Platyrrhini</taxon>
        <taxon>Cebidae</taxon>
        <taxon>Callitrichinae</taxon>
        <taxon>Saguinus</taxon>
    </lineage>
</organism>
<keyword evidence="3" id="KW-1185">Reference proteome</keyword>
<name>A0ABQ9V924_SAGOE</name>
<protein>
    <submittedName>
        <fullName evidence="2">Uncharacterized protein</fullName>
    </submittedName>
</protein>
<proteinExistence type="predicted"/>
<dbReference type="EMBL" id="JASSZA010000007">
    <property type="protein sequence ID" value="KAK2105843.1"/>
    <property type="molecule type" value="Genomic_DNA"/>
</dbReference>
<evidence type="ECO:0000313" key="2">
    <source>
        <dbReference type="EMBL" id="KAK2105843.1"/>
    </source>
</evidence>
<sequence length="159" mass="16695">MNWKSKGESRKNLEHSHASRDTIFLMGRPRHWLSKGILVPLAAISKDAVGSGLLSVEKQRSSGGTGCPEAPSTKLQLPLNASCSDWADVRPPVPASPGILRSFKPTPTPISVCSAPPLLIRLSAEASGGKWAPGTGGHAGCGSFTPRAHLQGTDTPRVE</sequence>
<gene>
    <name evidence="2" type="ORF">P7K49_015357</name>
</gene>
<evidence type="ECO:0000256" key="1">
    <source>
        <dbReference type="SAM" id="MobiDB-lite"/>
    </source>
</evidence>